<comment type="caution">
    <text evidence="8">The sequence shown here is derived from an EMBL/GenBank/DDBJ whole genome shotgun (WGS) entry which is preliminary data.</text>
</comment>
<feature type="domain" description="EamA" evidence="7">
    <location>
        <begin position="156"/>
        <end position="287"/>
    </location>
</feature>
<sequence length="290" mass="30489">MLSRFAPAIFVILWSSGWIVAKIAAMHADPLTFLALRHALAALAFALVAQGAGAAWPASRRLMLHAFICGVLLHGLYLAGLWWAIGQGVPAGLSGIIAGLQPLLTALFAALLLRERLRRLQILGLLLGFIGILLAISPQFSAVRETGLSGSALPLLINLAAMVSATLGTLYQKRHLGGGDLRTIAVWQYLGAVAVTLPLAVGFEALRFDATLAAIASMAWSVLGLSMGGVGLMLYLIRRGEVSRTASLLYMMPPLVAVEATLVFGEPMTAPMIAGTVIVVAGVYLVNRSA</sequence>
<keyword evidence="4 6" id="KW-1133">Transmembrane helix</keyword>
<feature type="transmembrane region" description="Helical" evidence="6">
    <location>
        <begin position="212"/>
        <end position="236"/>
    </location>
</feature>
<feature type="transmembrane region" description="Helical" evidence="6">
    <location>
        <begin position="120"/>
        <end position="140"/>
    </location>
</feature>
<feature type="transmembrane region" description="Helical" evidence="6">
    <location>
        <begin position="152"/>
        <end position="172"/>
    </location>
</feature>
<comment type="similarity">
    <text evidence="2">Belongs to the EamA transporter family.</text>
</comment>
<dbReference type="AlphaFoldDB" id="A0A549TD82"/>
<dbReference type="GO" id="GO:0016020">
    <property type="term" value="C:membrane"/>
    <property type="evidence" value="ECO:0007669"/>
    <property type="project" value="UniProtKB-SubCell"/>
</dbReference>
<reference evidence="8 9" key="1">
    <citation type="submission" date="2019-07" db="EMBL/GenBank/DDBJ databases">
        <title>Ln-dependent methylotrophs.</title>
        <authorList>
            <person name="Tani A."/>
        </authorList>
    </citation>
    <scope>NUCLEOTIDE SEQUENCE [LARGE SCALE GENOMIC DNA]</scope>
    <source>
        <strain evidence="8 9">SM12</strain>
    </source>
</reference>
<keyword evidence="5 6" id="KW-0472">Membrane</keyword>
<feature type="transmembrane region" description="Helical" evidence="6">
    <location>
        <begin position="248"/>
        <end position="264"/>
    </location>
</feature>
<evidence type="ECO:0000256" key="5">
    <source>
        <dbReference type="ARBA" id="ARBA00023136"/>
    </source>
</evidence>
<feature type="transmembrane region" description="Helical" evidence="6">
    <location>
        <begin position="62"/>
        <end position="85"/>
    </location>
</feature>
<proteinExistence type="inferred from homology"/>
<protein>
    <submittedName>
        <fullName evidence="8">DMT family transporter</fullName>
    </submittedName>
</protein>
<organism evidence="8 9">
    <name type="scientific">Rhizobium straminoryzae</name>
    <dbReference type="NCBI Taxonomy" id="1387186"/>
    <lineage>
        <taxon>Bacteria</taxon>
        <taxon>Pseudomonadati</taxon>
        <taxon>Pseudomonadota</taxon>
        <taxon>Alphaproteobacteria</taxon>
        <taxon>Hyphomicrobiales</taxon>
        <taxon>Rhizobiaceae</taxon>
        <taxon>Rhizobium/Agrobacterium group</taxon>
        <taxon>Rhizobium</taxon>
    </lineage>
</organism>
<dbReference type="InterPro" id="IPR000620">
    <property type="entry name" value="EamA_dom"/>
</dbReference>
<gene>
    <name evidence="8" type="ORF">FNA46_07085</name>
</gene>
<name>A0A549TD82_9HYPH</name>
<evidence type="ECO:0000313" key="9">
    <source>
        <dbReference type="Proteomes" id="UP000316801"/>
    </source>
</evidence>
<dbReference type="PANTHER" id="PTHR32322">
    <property type="entry name" value="INNER MEMBRANE TRANSPORTER"/>
    <property type="match status" value="1"/>
</dbReference>
<dbReference type="RefSeq" id="WP_143124421.1">
    <property type="nucleotide sequence ID" value="NZ_VJMG01000016.1"/>
</dbReference>
<dbReference type="InterPro" id="IPR050638">
    <property type="entry name" value="AA-Vitamin_Transporters"/>
</dbReference>
<evidence type="ECO:0000259" key="7">
    <source>
        <dbReference type="Pfam" id="PF00892"/>
    </source>
</evidence>
<accession>A0A549TD82</accession>
<dbReference type="SUPFAM" id="SSF103481">
    <property type="entry name" value="Multidrug resistance efflux transporter EmrE"/>
    <property type="match status" value="2"/>
</dbReference>
<feature type="transmembrane region" description="Helical" evidence="6">
    <location>
        <begin position="91"/>
        <end position="113"/>
    </location>
</feature>
<evidence type="ECO:0000256" key="6">
    <source>
        <dbReference type="SAM" id="Phobius"/>
    </source>
</evidence>
<feature type="transmembrane region" description="Helical" evidence="6">
    <location>
        <begin position="270"/>
        <end position="287"/>
    </location>
</feature>
<dbReference type="InterPro" id="IPR037185">
    <property type="entry name" value="EmrE-like"/>
</dbReference>
<evidence type="ECO:0000313" key="8">
    <source>
        <dbReference type="EMBL" id="TRL40028.1"/>
    </source>
</evidence>
<dbReference type="EMBL" id="VJMG01000016">
    <property type="protein sequence ID" value="TRL40028.1"/>
    <property type="molecule type" value="Genomic_DNA"/>
</dbReference>
<feature type="domain" description="EamA" evidence="7">
    <location>
        <begin position="9"/>
        <end position="135"/>
    </location>
</feature>
<keyword evidence="9" id="KW-1185">Reference proteome</keyword>
<comment type="subcellular location">
    <subcellularLocation>
        <location evidence="1">Membrane</location>
        <topology evidence="1">Multi-pass membrane protein</topology>
    </subcellularLocation>
</comment>
<evidence type="ECO:0000256" key="4">
    <source>
        <dbReference type="ARBA" id="ARBA00022989"/>
    </source>
</evidence>
<feature type="transmembrane region" description="Helical" evidence="6">
    <location>
        <begin position="31"/>
        <end position="50"/>
    </location>
</feature>
<feature type="transmembrane region" description="Helical" evidence="6">
    <location>
        <begin position="184"/>
        <end position="206"/>
    </location>
</feature>
<evidence type="ECO:0000256" key="1">
    <source>
        <dbReference type="ARBA" id="ARBA00004141"/>
    </source>
</evidence>
<dbReference type="Proteomes" id="UP000316801">
    <property type="component" value="Unassembled WGS sequence"/>
</dbReference>
<evidence type="ECO:0000256" key="2">
    <source>
        <dbReference type="ARBA" id="ARBA00007362"/>
    </source>
</evidence>
<dbReference type="PANTHER" id="PTHR32322:SF2">
    <property type="entry name" value="EAMA DOMAIN-CONTAINING PROTEIN"/>
    <property type="match status" value="1"/>
</dbReference>
<keyword evidence="3 6" id="KW-0812">Transmembrane</keyword>
<dbReference type="Pfam" id="PF00892">
    <property type="entry name" value="EamA"/>
    <property type="match status" value="2"/>
</dbReference>
<evidence type="ECO:0000256" key="3">
    <source>
        <dbReference type="ARBA" id="ARBA00022692"/>
    </source>
</evidence>